<reference evidence="1 2" key="1">
    <citation type="journal article" date="2011" name="J. Bacteriol.">
        <title>Complete genome sequence and updated annotation of Desulfovibrio alaskensis G20.</title>
        <authorList>
            <person name="Hauser L.J."/>
            <person name="Land M.L."/>
            <person name="Brown S.D."/>
            <person name="Larimer F."/>
            <person name="Keller K.L."/>
            <person name="Rapp-Giles B.J."/>
            <person name="Price M.N."/>
            <person name="Lin M."/>
            <person name="Bruce D.C."/>
            <person name="Detter J.C."/>
            <person name="Tapia R."/>
            <person name="Han C.S."/>
            <person name="Goodwin L.A."/>
            <person name="Cheng J.F."/>
            <person name="Pitluck S."/>
            <person name="Copeland A."/>
            <person name="Lucas S."/>
            <person name="Nolan M."/>
            <person name="Lapidus A.L."/>
            <person name="Palumbo A.V."/>
            <person name="Wall J.D."/>
        </authorList>
    </citation>
    <scope>NUCLEOTIDE SEQUENCE [LARGE SCALE GENOMIC DNA]</scope>
    <source>
        <strain evidence="2">ATCC BAA 1058 / DSM 17464 / G20</strain>
    </source>
</reference>
<dbReference type="PANTHER" id="PTHR37691:SF1">
    <property type="entry name" value="BLR3518 PROTEIN"/>
    <property type="match status" value="1"/>
</dbReference>
<name>Q30Y48_OLEA2</name>
<dbReference type="KEGG" id="dde:Dde_2602"/>
<evidence type="ECO:0000313" key="2">
    <source>
        <dbReference type="Proteomes" id="UP000002710"/>
    </source>
</evidence>
<sequence>MSYSVVFHVDLADPARLGLALTNIDNYLNALPEEQFETVMVVNGPAVQLFKTAEAPHAAQIKALQERGASFRLCANALRKFDIARQDLLADCIVVPAGVVEIVQLQQKGFAYIKP</sequence>
<dbReference type="InterPro" id="IPR027396">
    <property type="entry name" value="DsrEFH-like"/>
</dbReference>
<evidence type="ECO:0000313" key="1">
    <source>
        <dbReference type="EMBL" id="ABB39398.1"/>
    </source>
</evidence>
<dbReference type="AlphaFoldDB" id="Q30Y48"/>
<dbReference type="Gene3D" id="3.40.1260.10">
    <property type="entry name" value="DsrEFH-like"/>
    <property type="match status" value="1"/>
</dbReference>
<dbReference type="eggNOG" id="COG1416">
    <property type="taxonomic scope" value="Bacteria"/>
</dbReference>
<keyword evidence="2" id="KW-1185">Reference proteome</keyword>
<dbReference type="EMBL" id="CP000112">
    <property type="protein sequence ID" value="ABB39398.1"/>
    <property type="molecule type" value="Genomic_DNA"/>
</dbReference>
<protein>
    <submittedName>
        <fullName evidence="1">Uncharacterized protein</fullName>
    </submittedName>
</protein>
<dbReference type="RefSeq" id="WP_011368438.1">
    <property type="nucleotide sequence ID" value="NC_007519.1"/>
</dbReference>
<dbReference type="InterPro" id="IPR003787">
    <property type="entry name" value="Sulphur_relay_DsrE/F-like"/>
</dbReference>
<dbReference type="SUPFAM" id="SSF75169">
    <property type="entry name" value="DsrEFH-like"/>
    <property type="match status" value="1"/>
</dbReference>
<gene>
    <name evidence="1" type="ordered locus">Dde_2602</name>
</gene>
<dbReference type="Proteomes" id="UP000002710">
    <property type="component" value="Chromosome"/>
</dbReference>
<dbReference type="STRING" id="207559.Dde_2602"/>
<organism evidence="1 2">
    <name type="scientific">Oleidesulfovibrio alaskensis (strain ATCC BAA-1058 / DSM 17464 / G20)</name>
    <name type="common">Desulfovibrio alaskensis</name>
    <dbReference type="NCBI Taxonomy" id="207559"/>
    <lineage>
        <taxon>Bacteria</taxon>
        <taxon>Pseudomonadati</taxon>
        <taxon>Thermodesulfobacteriota</taxon>
        <taxon>Desulfovibrionia</taxon>
        <taxon>Desulfovibrionales</taxon>
        <taxon>Desulfovibrionaceae</taxon>
        <taxon>Oleidesulfovibrio</taxon>
    </lineage>
</organism>
<dbReference type="PANTHER" id="PTHR37691">
    <property type="entry name" value="BLR3518 PROTEIN"/>
    <property type="match status" value="1"/>
</dbReference>
<dbReference type="HOGENOM" id="CLU_127515_3_1_7"/>
<dbReference type="Pfam" id="PF02635">
    <property type="entry name" value="DsrE"/>
    <property type="match status" value="1"/>
</dbReference>
<accession>Q30Y48</accession>
<proteinExistence type="predicted"/>